<feature type="transmembrane region" description="Helical" evidence="1">
    <location>
        <begin position="150"/>
        <end position="170"/>
    </location>
</feature>
<dbReference type="PANTHER" id="PTHR45138:SF9">
    <property type="entry name" value="DIGUANYLATE CYCLASE DGCM-RELATED"/>
    <property type="match status" value="1"/>
</dbReference>
<dbReference type="InterPro" id="IPR050469">
    <property type="entry name" value="Diguanylate_Cyclase"/>
</dbReference>
<name>A0A6I4ZZ53_9BACI</name>
<accession>A0A6I4ZZ53</accession>
<dbReference type="SMART" id="SM00065">
    <property type="entry name" value="GAF"/>
    <property type="match status" value="1"/>
</dbReference>
<evidence type="ECO:0000259" key="2">
    <source>
        <dbReference type="PROSITE" id="PS50887"/>
    </source>
</evidence>
<reference evidence="3 4" key="1">
    <citation type="submission" date="2019-11" db="EMBL/GenBank/DDBJ databases">
        <title>Genome sequences of 17 halophilic strains isolated from different environments.</title>
        <authorList>
            <person name="Furrow R.E."/>
        </authorList>
    </citation>
    <scope>NUCLEOTIDE SEQUENCE [LARGE SCALE GENOMIC DNA]</scope>
    <source>
        <strain evidence="3 4">22514_16_FS</strain>
    </source>
</reference>
<keyword evidence="1" id="KW-1133">Transmembrane helix</keyword>
<dbReference type="Gene3D" id="3.30.450.40">
    <property type="match status" value="1"/>
</dbReference>
<dbReference type="InterPro" id="IPR043128">
    <property type="entry name" value="Rev_trsase/Diguanyl_cyclase"/>
</dbReference>
<feature type="transmembrane region" description="Helical" evidence="1">
    <location>
        <begin position="109"/>
        <end position="130"/>
    </location>
</feature>
<dbReference type="SUPFAM" id="SSF55073">
    <property type="entry name" value="Nucleotide cyclase"/>
    <property type="match status" value="1"/>
</dbReference>
<feature type="transmembrane region" description="Helical" evidence="1">
    <location>
        <begin position="43"/>
        <end position="60"/>
    </location>
</feature>
<evidence type="ECO:0000313" key="3">
    <source>
        <dbReference type="EMBL" id="MYL34226.1"/>
    </source>
</evidence>
<dbReference type="PROSITE" id="PS50887">
    <property type="entry name" value="GGDEF"/>
    <property type="match status" value="1"/>
</dbReference>
<feature type="transmembrane region" description="Helical" evidence="1">
    <location>
        <begin position="66"/>
        <end position="97"/>
    </location>
</feature>
<dbReference type="InterPro" id="IPR000160">
    <property type="entry name" value="GGDEF_dom"/>
</dbReference>
<evidence type="ECO:0000313" key="4">
    <source>
        <dbReference type="Proteomes" id="UP000468638"/>
    </source>
</evidence>
<dbReference type="Proteomes" id="UP000468638">
    <property type="component" value="Unassembled WGS sequence"/>
</dbReference>
<dbReference type="InterPro" id="IPR029016">
    <property type="entry name" value="GAF-like_dom_sf"/>
</dbReference>
<keyword evidence="1" id="KW-0812">Transmembrane</keyword>
<evidence type="ECO:0000256" key="1">
    <source>
        <dbReference type="SAM" id="Phobius"/>
    </source>
</evidence>
<dbReference type="Gene3D" id="3.30.70.270">
    <property type="match status" value="1"/>
</dbReference>
<sequence length="582" mass="67211">MHDMLTKQKKVALWVIWVLLWPSIFVLIYQLQPPTFQGHEIDLLSFALLMGIVALFPIIVNGTPIFFIHGIGLTVFIYFGLFVEIMLTQMAYIILFAKLRLPKNDLYKIPLNFLMFMFVSIGAAGVYYLFGGRHGALEISSPMDIIPILAYSLAIILINQLLLNLIRTFIVGLPSKFFNRSLLWEGVSNLIILPVALVLYILYVEIELGAIYYVGVPFVSLSIILMLFYRSRRINDYLQRTSDIGHELTEKLEVSEVLDRFVENISTLLDVNYAYIYDVDESKDWLTLIRFYDATEERDFPTDDLHKFEGISGKVWGNAQGIYYHSRKQWEEGNTKFMPEEVESVISIPILRHNQVVGVLTLTSKKKRAYEKYQYMIVDILTNYLAVAIENARNYEETKRQSEICPLTNLYNYRYFEKHLQAYFSQLQKNGVPERIALILLDLDHFKEINDQYGHESGNEALCELADRLRNIISDKGTVARYGGEEFVILLPNVNQEHALHIAEHVRRKIANTPFTLHEHILEEKNPVQVYITASIGIATYPDDCEDPMELVRHADRAMYMGAKRQGRNKVASYEKVVETAE</sequence>
<protein>
    <submittedName>
        <fullName evidence="3">Diguanylate cyclase</fullName>
    </submittedName>
</protein>
<dbReference type="GO" id="GO:0052621">
    <property type="term" value="F:diguanylate cyclase activity"/>
    <property type="evidence" value="ECO:0007669"/>
    <property type="project" value="TreeGrafter"/>
</dbReference>
<feature type="transmembrane region" description="Helical" evidence="1">
    <location>
        <begin position="210"/>
        <end position="229"/>
    </location>
</feature>
<dbReference type="FunFam" id="3.30.70.270:FF:000001">
    <property type="entry name" value="Diguanylate cyclase domain protein"/>
    <property type="match status" value="1"/>
</dbReference>
<dbReference type="PANTHER" id="PTHR45138">
    <property type="entry name" value="REGULATORY COMPONENTS OF SENSORY TRANSDUCTION SYSTEM"/>
    <property type="match status" value="1"/>
</dbReference>
<comment type="caution">
    <text evidence="3">The sequence shown here is derived from an EMBL/GenBank/DDBJ whole genome shotgun (WGS) entry which is preliminary data.</text>
</comment>
<proteinExistence type="predicted"/>
<feature type="domain" description="GGDEF" evidence="2">
    <location>
        <begin position="434"/>
        <end position="576"/>
    </location>
</feature>
<keyword evidence="1" id="KW-0472">Membrane</keyword>
<organism evidence="3 4">
    <name type="scientific">Pontibacillus yanchengensis</name>
    <dbReference type="NCBI Taxonomy" id="462910"/>
    <lineage>
        <taxon>Bacteria</taxon>
        <taxon>Bacillati</taxon>
        <taxon>Bacillota</taxon>
        <taxon>Bacilli</taxon>
        <taxon>Bacillales</taxon>
        <taxon>Bacillaceae</taxon>
        <taxon>Pontibacillus</taxon>
    </lineage>
</organism>
<dbReference type="InterPro" id="IPR003018">
    <property type="entry name" value="GAF"/>
</dbReference>
<dbReference type="CDD" id="cd01949">
    <property type="entry name" value="GGDEF"/>
    <property type="match status" value="1"/>
</dbReference>
<dbReference type="Pfam" id="PF13185">
    <property type="entry name" value="GAF_2"/>
    <property type="match status" value="1"/>
</dbReference>
<gene>
    <name evidence="3" type="ORF">GLW05_11520</name>
</gene>
<dbReference type="NCBIfam" id="TIGR00254">
    <property type="entry name" value="GGDEF"/>
    <property type="match status" value="1"/>
</dbReference>
<dbReference type="InterPro" id="IPR029787">
    <property type="entry name" value="Nucleotide_cyclase"/>
</dbReference>
<dbReference type="EMBL" id="WMEQ01000007">
    <property type="protein sequence ID" value="MYL34226.1"/>
    <property type="molecule type" value="Genomic_DNA"/>
</dbReference>
<feature type="transmembrane region" description="Helical" evidence="1">
    <location>
        <begin position="182"/>
        <end position="204"/>
    </location>
</feature>
<dbReference type="AlphaFoldDB" id="A0A6I4ZZ53"/>
<dbReference type="Pfam" id="PF00990">
    <property type="entry name" value="GGDEF"/>
    <property type="match status" value="1"/>
</dbReference>
<dbReference type="SUPFAM" id="SSF55781">
    <property type="entry name" value="GAF domain-like"/>
    <property type="match status" value="1"/>
</dbReference>
<feature type="transmembrane region" description="Helical" evidence="1">
    <location>
        <begin position="12"/>
        <end position="31"/>
    </location>
</feature>
<dbReference type="SMART" id="SM00267">
    <property type="entry name" value="GGDEF"/>
    <property type="match status" value="1"/>
</dbReference>